<evidence type="ECO:0000313" key="3">
    <source>
        <dbReference type="EMBL" id="CAG8636023.1"/>
    </source>
</evidence>
<evidence type="ECO:0000256" key="2">
    <source>
        <dbReference type="SAM" id="SignalP"/>
    </source>
</evidence>
<evidence type="ECO:0000313" key="4">
    <source>
        <dbReference type="Proteomes" id="UP000789831"/>
    </source>
</evidence>
<dbReference type="AlphaFoldDB" id="A0A9N9DI87"/>
<sequence>MPSDFSFSLTSMILLLLFTSFALSSTINTKNHITKRILMNSDNAASNKNNDYSDMDNLNMESAVVDQVTKENNIDKDDTNMMTGGPMGTAFSAKKMSGNDALQSLKSKEENVAKNSGNQMSSSSDDEKNHSFVYG</sequence>
<feature type="region of interest" description="Disordered" evidence="1">
    <location>
        <begin position="98"/>
        <end position="135"/>
    </location>
</feature>
<keyword evidence="4" id="KW-1185">Reference proteome</keyword>
<protein>
    <submittedName>
        <fullName evidence="3">3600_t:CDS:1</fullName>
    </submittedName>
</protein>
<dbReference type="OrthoDB" id="10504803at2759"/>
<evidence type="ECO:0000256" key="1">
    <source>
        <dbReference type="SAM" id="MobiDB-lite"/>
    </source>
</evidence>
<feature type="compositionally biased region" description="Basic and acidic residues" evidence="1">
    <location>
        <begin position="125"/>
        <end position="135"/>
    </location>
</feature>
<name>A0A9N9DI87_9GLOM</name>
<comment type="caution">
    <text evidence="3">The sequence shown here is derived from an EMBL/GenBank/DDBJ whole genome shotgun (WGS) entry which is preliminary data.</text>
</comment>
<accession>A0A9N9DI87</accession>
<proteinExistence type="predicted"/>
<feature type="chain" id="PRO_5040381366" evidence="2">
    <location>
        <begin position="25"/>
        <end position="135"/>
    </location>
</feature>
<organism evidence="3 4">
    <name type="scientific">Ambispora gerdemannii</name>
    <dbReference type="NCBI Taxonomy" id="144530"/>
    <lineage>
        <taxon>Eukaryota</taxon>
        <taxon>Fungi</taxon>
        <taxon>Fungi incertae sedis</taxon>
        <taxon>Mucoromycota</taxon>
        <taxon>Glomeromycotina</taxon>
        <taxon>Glomeromycetes</taxon>
        <taxon>Archaeosporales</taxon>
        <taxon>Ambisporaceae</taxon>
        <taxon>Ambispora</taxon>
    </lineage>
</organism>
<keyword evidence="2" id="KW-0732">Signal</keyword>
<feature type="signal peptide" evidence="2">
    <location>
        <begin position="1"/>
        <end position="24"/>
    </location>
</feature>
<dbReference type="Proteomes" id="UP000789831">
    <property type="component" value="Unassembled WGS sequence"/>
</dbReference>
<feature type="compositionally biased region" description="Polar residues" evidence="1">
    <location>
        <begin position="113"/>
        <end position="123"/>
    </location>
</feature>
<gene>
    <name evidence="3" type="ORF">AGERDE_LOCUS10748</name>
</gene>
<dbReference type="EMBL" id="CAJVPL010003634">
    <property type="protein sequence ID" value="CAG8636023.1"/>
    <property type="molecule type" value="Genomic_DNA"/>
</dbReference>
<reference evidence="3" key="1">
    <citation type="submission" date="2021-06" db="EMBL/GenBank/DDBJ databases">
        <authorList>
            <person name="Kallberg Y."/>
            <person name="Tangrot J."/>
            <person name="Rosling A."/>
        </authorList>
    </citation>
    <scope>NUCLEOTIDE SEQUENCE</scope>
    <source>
        <strain evidence="3">MT106</strain>
    </source>
</reference>